<evidence type="ECO:0000256" key="1">
    <source>
        <dbReference type="SAM" id="Phobius"/>
    </source>
</evidence>
<dbReference type="GO" id="GO:0005742">
    <property type="term" value="C:mitochondrial outer membrane translocase complex"/>
    <property type="evidence" value="ECO:0007669"/>
    <property type="project" value="InterPro"/>
</dbReference>
<dbReference type="KEGG" id="ago:AGOS_ACR080C"/>
<organism evidence="2 3">
    <name type="scientific">Eremothecium gossypii (strain ATCC 10895 / CBS 109.51 / FGSC 9923 / NRRL Y-1056)</name>
    <name type="common">Yeast</name>
    <name type="synonym">Ashbya gossypii</name>
    <dbReference type="NCBI Taxonomy" id="284811"/>
    <lineage>
        <taxon>Eukaryota</taxon>
        <taxon>Fungi</taxon>
        <taxon>Dikarya</taxon>
        <taxon>Ascomycota</taxon>
        <taxon>Saccharomycotina</taxon>
        <taxon>Saccharomycetes</taxon>
        <taxon>Saccharomycetales</taxon>
        <taxon>Saccharomycetaceae</taxon>
        <taxon>Eremothecium</taxon>
    </lineage>
</organism>
<keyword evidence="1" id="KW-1133">Transmembrane helix</keyword>
<dbReference type="Pfam" id="PF17112">
    <property type="entry name" value="Tom6"/>
    <property type="match status" value="1"/>
</dbReference>
<keyword evidence="1" id="KW-0472">Membrane</keyword>
<dbReference type="FunCoup" id="Q75C37">
    <property type="interactions" value="52"/>
</dbReference>
<dbReference type="GO" id="GO:0030150">
    <property type="term" value="P:protein import into mitochondrial matrix"/>
    <property type="evidence" value="ECO:0007669"/>
    <property type="project" value="InterPro"/>
</dbReference>
<dbReference type="OMA" id="DMMAPQL"/>
<keyword evidence="1" id="KW-0812">Transmembrane</keyword>
<dbReference type="RefSeq" id="NP_983482.1">
    <property type="nucleotide sequence ID" value="NM_208835.1"/>
</dbReference>
<proteinExistence type="predicted"/>
<dbReference type="InterPro" id="IPR020266">
    <property type="entry name" value="Tom6"/>
</dbReference>
<dbReference type="OrthoDB" id="3991365at2759"/>
<evidence type="ECO:0000313" key="2">
    <source>
        <dbReference type="EMBL" id="AAS51306.1"/>
    </source>
</evidence>
<keyword evidence="3" id="KW-1185">Reference proteome</keyword>
<accession>Q75C37</accession>
<gene>
    <name evidence="2" type="ORF">AGOS_ACR080C</name>
</gene>
<reference evidence="2 3" key="1">
    <citation type="journal article" date="2004" name="Science">
        <title>The Ashbya gossypii genome as a tool for mapping the ancient Saccharomyces cerevisiae genome.</title>
        <authorList>
            <person name="Dietrich F.S."/>
            <person name="Voegeli S."/>
            <person name="Brachat S."/>
            <person name="Lerch A."/>
            <person name="Gates K."/>
            <person name="Steiner S."/>
            <person name="Mohr C."/>
            <person name="Pohlmann R."/>
            <person name="Luedi P."/>
            <person name="Choi S."/>
            <person name="Wing R.A."/>
            <person name="Flavier A."/>
            <person name="Gaffney T.D."/>
            <person name="Philippsen P."/>
        </authorList>
    </citation>
    <scope>NUCLEOTIDE SEQUENCE [LARGE SCALE GENOMIC DNA]</scope>
    <source>
        <strain evidence="3">ATCC 10895 / CBS 109.51 / FGSC 9923 / NRRL Y-1056</strain>
    </source>
</reference>
<dbReference type="Proteomes" id="UP000000591">
    <property type="component" value="Chromosome III"/>
</dbReference>
<dbReference type="eggNOG" id="ENOG502S7PB">
    <property type="taxonomic scope" value="Eukaryota"/>
</dbReference>
<feature type="transmembrane region" description="Helical" evidence="1">
    <location>
        <begin position="29"/>
        <end position="50"/>
    </location>
</feature>
<name>Q75C37_EREGS</name>
<dbReference type="InParanoid" id="Q75C37"/>
<dbReference type="EMBL" id="AE016816">
    <property type="protein sequence ID" value="AAS51306.1"/>
    <property type="molecule type" value="Genomic_DNA"/>
</dbReference>
<dbReference type="AlphaFoldDB" id="Q75C37"/>
<dbReference type="GeneID" id="4619607"/>
<reference evidence="3" key="2">
    <citation type="journal article" date="2013" name="G3 (Bethesda)">
        <title>Genomes of Ashbya fungi isolated from insects reveal four mating-type loci, numerous translocations, lack of transposons, and distinct gene duplications.</title>
        <authorList>
            <person name="Dietrich F.S."/>
            <person name="Voegeli S."/>
            <person name="Kuo S."/>
            <person name="Philippsen P."/>
        </authorList>
    </citation>
    <scope>GENOME REANNOTATION</scope>
    <source>
        <strain evidence="3">ATCC 10895 / CBS 109.51 / FGSC 9923 / NRRL Y-1056</strain>
    </source>
</reference>
<dbReference type="HOGENOM" id="CLU_207409_0_0_1"/>
<evidence type="ECO:0000313" key="3">
    <source>
        <dbReference type="Proteomes" id="UP000000591"/>
    </source>
</evidence>
<sequence>MNGAYGIPGAGASAPKKQSMFQQFRDSPAYPVVVNLALFGVGVAFVQSSLMDMMAPQL</sequence>
<dbReference type="STRING" id="284811.Q75C37"/>
<protein>
    <submittedName>
        <fullName evidence="2">ACR080Cp</fullName>
    </submittedName>
</protein>